<evidence type="ECO:0000313" key="2">
    <source>
        <dbReference type="EMBL" id="NBN62632.1"/>
    </source>
</evidence>
<sequence>MPRLLTLTPRYAGLYLTAINLVLVAGLVGLDPDAVADMAEDVVPPAAARQTSGGLVPISELCQPCTRLVQDVIAFDRRITAEAAAVVGTLLPAVGRDPQPGAGLAAADNSAQEGPAQ</sequence>
<evidence type="ECO:0000256" key="1">
    <source>
        <dbReference type="SAM" id="Phobius"/>
    </source>
</evidence>
<gene>
    <name evidence="2" type="ORF">GWI71_02965</name>
</gene>
<comment type="caution">
    <text evidence="2">The sequence shown here is derived from an EMBL/GenBank/DDBJ whole genome shotgun (WGS) entry which is preliminary data.</text>
</comment>
<evidence type="ECO:0000313" key="3">
    <source>
        <dbReference type="Proteomes" id="UP000541347"/>
    </source>
</evidence>
<organism evidence="2 3">
    <name type="scientific">Pannonibacter tanglangensis</name>
    <dbReference type="NCBI Taxonomy" id="2750084"/>
    <lineage>
        <taxon>Bacteria</taxon>
        <taxon>Pseudomonadati</taxon>
        <taxon>Pseudomonadota</taxon>
        <taxon>Alphaproteobacteria</taxon>
        <taxon>Hyphomicrobiales</taxon>
        <taxon>Stappiaceae</taxon>
        <taxon>Pannonibacter</taxon>
    </lineage>
</organism>
<keyword evidence="3" id="KW-1185">Reference proteome</keyword>
<keyword evidence="1" id="KW-1133">Transmembrane helix</keyword>
<keyword evidence="1" id="KW-0472">Membrane</keyword>
<protein>
    <submittedName>
        <fullName evidence="2">Uncharacterized protein</fullName>
    </submittedName>
</protein>
<proteinExistence type="predicted"/>
<dbReference type="RefSeq" id="WP_161673743.1">
    <property type="nucleotide sequence ID" value="NZ_JAABLP010000001.1"/>
</dbReference>
<feature type="transmembrane region" description="Helical" evidence="1">
    <location>
        <begin position="12"/>
        <end position="30"/>
    </location>
</feature>
<name>A0ABW9ZF58_9HYPH</name>
<reference evidence="2 3" key="1">
    <citation type="submission" date="2020-01" db="EMBL/GenBank/DDBJ databases">
        <authorList>
            <person name="Peng S.Y."/>
            <person name="Li J."/>
            <person name="Wang M."/>
            <person name="Wang L."/>
            <person name="Wang C.Q."/>
            <person name="Wang J.R."/>
        </authorList>
    </citation>
    <scope>NUCLEOTIDE SEQUENCE [LARGE SCALE GENOMIC DNA]</scope>
    <source>
        <strain evidence="2 3">XCT-34</strain>
    </source>
</reference>
<dbReference type="EMBL" id="JAABLP010000001">
    <property type="protein sequence ID" value="NBN62632.1"/>
    <property type="molecule type" value="Genomic_DNA"/>
</dbReference>
<keyword evidence="1" id="KW-0812">Transmembrane</keyword>
<accession>A0ABW9ZF58</accession>
<dbReference type="Proteomes" id="UP000541347">
    <property type="component" value="Unassembled WGS sequence"/>
</dbReference>